<organism evidence="1 2">
    <name type="scientific">Paludibacterium paludis</name>
    <dbReference type="NCBI Taxonomy" id="1225769"/>
    <lineage>
        <taxon>Bacteria</taxon>
        <taxon>Pseudomonadati</taxon>
        <taxon>Pseudomonadota</taxon>
        <taxon>Betaproteobacteria</taxon>
        <taxon>Neisseriales</taxon>
        <taxon>Chromobacteriaceae</taxon>
        <taxon>Paludibacterium</taxon>
    </lineage>
</organism>
<evidence type="ECO:0000313" key="1">
    <source>
        <dbReference type="EMBL" id="GGY03631.1"/>
    </source>
</evidence>
<name>A0A918NX60_9NEIS</name>
<reference evidence="1" key="1">
    <citation type="journal article" date="2014" name="Int. J. Syst. Evol. Microbiol.">
        <title>Complete genome sequence of Corynebacterium casei LMG S-19264T (=DSM 44701T), isolated from a smear-ripened cheese.</title>
        <authorList>
            <consortium name="US DOE Joint Genome Institute (JGI-PGF)"/>
            <person name="Walter F."/>
            <person name="Albersmeier A."/>
            <person name="Kalinowski J."/>
            <person name="Ruckert C."/>
        </authorList>
    </citation>
    <scope>NUCLEOTIDE SEQUENCE</scope>
    <source>
        <strain evidence="1">KCTC 32182</strain>
    </source>
</reference>
<protein>
    <submittedName>
        <fullName evidence="1">Uncharacterized protein</fullName>
    </submittedName>
</protein>
<dbReference type="EMBL" id="BMYX01000001">
    <property type="protein sequence ID" value="GGY03631.1"/>
    <property type="molecule type" value="Genomic_DNA"/>
</dbReference>
<evidence type="ECO:0000313" key="2">
    <source>
        <dbReference type="Proteomes" id="UP000645257"/>
    </source>
</evidence>
<dbReference type="Proteomes" id="UP000645257">
    <property type="component" value="Unassembled WGS sequence"/>
</dbReference>
<dbReference type="AlphaFoldDB" id="A0A918NX60"/>
<comment type="caution">
    <text evidence="1">The sequence shown here is derived from an EMBL/GenBank/DDBJ whole genome shotgun (WGS) entry which is preliminary data.</text>
</comment>
<accession>A0A918NX60</accession>
<reference evidence="1" key="2">
    <citation type="submission" date="2020-09" db="EMBL/GenBank/DDBJ databases">
        <authorList>
            <person name="Sun Q."/>
            <person name="Kim S."/>
        </authorList>
    </citation>
    <scope>NUCLEOTIDE SEQUENCE</scope>
    <source>
        <strain evidence="1">KCTC 32182</strain>
    </source>
</reference>
<proteinExistence type="predicted"/>
<keyword evidence="2" id="KW-1185">Reference proteome</keyword>
<dbReference type="RefSeq" id="WP_189530303.1">
    <property type="nucleotide sequence ID" value="NZ_BMYX01000001.1"/>
</dbReference>
<gene>
    <name evidence="1" type="ORF">GCM10011289_02460</name>
</gene>
<sequence length="89" mass="10046">MECDCKQIISDKLLERFKEQHPGSTDHRLDLGGYALVFGDTLESVPYLPVTTEHTVTAKTGRKMTKKDSFNMLANYCPFCGMKVKKETA</sequence>